<name>A0A0M3V8V2_9GAMM</name>
<dbReference type="Proteomes" id="UP000059847">
    <property type="component" value="Chromosome"/>
</dbReference>
<organism evidence="1 2">
    <name type="scientific">Psychrobacter urativorans</name>
    <dbReference type="NCBI Taxonomy" id="45610"/>
    <lineage>
        <taxon>Bacteria</taxon>
        <taxon>Pseudomonadati</taxon>
        <taxon>Pseudomonadota</taxon>
        <taxon>Gammaproteobacteria</taxon>
        <taxon>Moraxellales</taxon>
        <taxon>Moraxellaceae</taxon>
        <taxon>Psychrobacter</taxon>
    </lineage>
</organism>
<evidence type="ECO:0000313" key="1">
    <source>
        <dbReference type="EMBL" id="ALF59547.1"/>
    </source>
</evidence>
<dbReference type="PANTHER" id="PTHR31367">
    <property type="entry name" value="CYTOSOLIC 5'-NUCLEOTIDASE 1 FAMILY MEMBER"/>
    <property type="match status" value="1"/>
</dbReference>
<evidence type="ECO:0000313" key="2">
    <source>
        <dbReference type="Proteomes" id="UP000059847"/>
    </source>
</evidence>
<dbReference type="GO" id="GO:0005737">
    <property type="term" value="C:cytoplasm"/>
    <property type="evidence" value="ECO:0007669"/>
    <property type="project" value="InterPro"/>
</dbReference>
<dbReference type="KEGG" id="pur:AOC03_05325"/>
<dbReference type="GO" id="GO:0000166">
    <property type="term" value="F:nucleotide binding"/>
    <property type="evidence" value="ECO:0007669"/>
    <property type="project" value="InterPro"/>
</dbReference>
<gene>
    <name evidence="1" type="ORF">AOC03_05325</name>
</gene>
<proteinExistence type="predicted"/>
<dbReference type="EMBL" id="CP012678">
    <property type="protein sequence ID" value="ALF59547.1"/>
    <property type="molecule type" value="Genomic_DNA"/>
</dbReference>
<dbReference type="STRING" id="45610.AOC03_05325"/>
<dbReference type="GO" id="GO:0000287">
    <property type="term" value="F:magnesium ion binding"/>
    <property type="evidence" value="ECO:0007669"/>
    <property type="project" value="InterPro"/>
</dbReference>
<dbReference type="GO" id="GO:0009117">
    <property type="term" value="P:nucleotide metabolic process"/>
    <property type="evidence" value="ECO:0007669"/>
    <property type="project" value="InterPro"/>
</dbReference>
<sequence length="348" mass="38520">MAVDFTNTLIVAISATALFDLSESENYLLELLQQRPISAVKEFRDYMAEREDDALAMGAGYPLIKALLNLNHYYNKNMDSDIDAPLVEVVIVSKSSPDTGIQVLNSIREHKLNISRSAFISGSTVAPYIADFNVDLFLTTNREDAQQVADGNICACAILDATPVNTYTLDTEQLRIAFDGDAVLFDDSGELLYKQKGLRAFHERETQLRDLPIEKGPYAELLIKLSNLQERLPARIEHCPIKIALVTARNAPADLRAIKTLREWGVDVDMAFFLGGLEKTSVLKTFAPHIFFDDSIQHINAARNFVPTALVPYHSDSLLHADSLLSAVKNASSLTFSPAKQTIFAANN</sequence>
<dbReference type="OrthoDB" id="9778569at2"/>
<protein>
    <submittedName>
        <fullName evidence="1">5'-nucleotidase</fullName>
    </submittedName>
</protein>
<accession>A0A0M3V8V2</accession>
<dbReference type="RefSeq" id="WP_062533995.1">
    <property type="nucleotide sequence ID" value="NZ_CP012678.1"/>
</dbReference>
<reference evidence="1 2" key="1">
    <citation type="submission" date="2015-09" db="EMBL/GenBank/DDBJ databases">
        <title>Complete genome of Psychrobacter urativorans R10.10B.</title>
        <authorList>
            <person name="See-Too W.S."/>
            <person name="Chan K.G."/>
        </authorList>
    </citation>
    <scope>NUCLEOTIDE SEQUENCE [LARGE SCALE GENOMIC DNA]</scope>
    <source>
        <strain evidence="1 2">R10.10B</strain>
    </source>
</reference>
<dbReference type="GO" id="GO:0008253">
    <property type="term" value="F:5'-nucleotidase activity"/>
    <property type="evidence" value="ECO:0007669"/>
    <property type="project" value="InterPro"/>
</dbReference>
<dbReference type="AlphaFoldDB" id="A0A0M3V8V2"/>
<dbReference type="InterPro" id="IPR010394">
    <property type="entry name" value="5-nucleotidase"/>
</dbReference>
<dbReference type="PANTHER" id="PTHR31367:SF5">
    <property type="entry name" value="CYTOSOLIC 5'-NUCLEOTIDASE 1A"/>
    <property type="match status" value="1"/>
</dbReference>
<dbReference type="Pfam" id="PF06189">
    <property type="entry name" value="5-nucleotidase"/>
    <property type="match status" value="1"/>
</dbReference>
<keyword evidence="2" id="KW-1185">Reference proteome</keyword>